<dbReference type="PANTHER" id="PTHR48287">
    <property type="entry name" value="ARM REPEAT SUPERFAMILY PROTEIN"/>
    <property type="match status" value="1"/>
</dbReference>
<feature type="compositionally biased region" description="Acidic residues" evidence="3">
    <location>
        <begin position="2373"/>
        <end position="2384"/>
    </location>
</feature>
<dbReference type="Pfam" id="PF08161">
    <property type="entry name" value="RRP12_HEAT"/>
    <property type="match status" value="1"/>
</dbReference>
<feature type="region of interest" description="Disordered" evidence="3">
    <location>
        <begin position="814"/>
        <end position="835"/>
    </location>
</feature>
<dbReference type="InterPro" id="IPR012978">
    <property type="entry name" value="HEAT_RRP12"/>
</dbReference>
<keyword evidence="2" id="KW-0539">Nucleus</keyword>
<feature type="compositionally biased region" description="Low complexity" evidence="3">
    <location>
        <begin position="132"/>
        <end position="142"/>
    </location>
</feature>
<dbReference type="Pfam" id="PF25772">
    <property type="entry name" value="HEAT_RRP12_N"/>
    <property type="match status" value="1"/>
</dbReference>
<evidence type="ECO:0000313" key="6">
    <source>
        <dbReference type="EMBL" id="KAG0314849.1"/>
    </source>
</evidence>
<evidence type="ECO:0000313" key="7">
    <source>
        <dbReference type="Proteomes" id="UP000823405"/>
    </source>
</evidence>
<feature type="domain" description="RRP12 N-terminal HEAT" evidence="5">
    <location>
        <begin position="1286"/>
        <end position="1555"/>
    </location>
</feature>
<feature type="compositionally biased region" description="Polar residues" evidence="3">
    <location>
        <begin position="1147"/>
        <end position="1166"/>
    </location>
</feature>
<dbReference type="PANTHER" id="PTHR48287:SF1">
    <property type="entry name" value="ARM REPEAT SUPERFAMILY PROTEIN"/>
    <property type="match status" value="1"/>
</dbReference>
<comment type="caution">
    <text evidence="6">The sequence shown here is derived from an EMBL/GenBank/DDBJ whole genome shotgun (WGS) entry which is preliminary data.</text>
</comment>
<evidence type="ECO:0000259" key="5">
    <source>
        <dbReference type="Pfam" id="PF25772"/>
    </source>
</evidence>
<feature type="domain" description="RRP12 HEAT" evidence="4">
    <location>
        <begin position="1661"/>
        <end position="1958"/>
    </location>
</feature>
<dbReference type="InterPro" id="IPR057860">
    <property type="entry name" value="HEAT_RRP12_N"/>
</dbReference>
<dbReference type="EMBL" id="JAAAIN010000414">
    <property type="protein sequence ID" value="KAG0314849.1"/>
    <property type="molecule type" value="Genomic_DNA"/>
</dbReference>
<dbReference type="SUPFAM" id="SSF52047">
    <property type="entry name" value="RNI-like"/>
    <property type="match status" value="1"/>
</dbReference>
<comment type="subcellular location">
    <subcellularLocation>
        <location evidence="1">Nucleus</location>
    </subcellularLocation>
</comment>
<feature type="compositionally biased region" description="Polar residues" evidence="3">
    <location>
        <begin position="201"/>
        <end position="217"/>
    </location>
</feature>
<dbReference type="InterPro" id="IPR016024">
    <property type="entry name" value="ARM-type_fold"/>
</dbReference>
<dbReference type="OrthoDB" id="2192888at2759"/>
<organism evidence="6 7">
    <name type="scientific">Linnemannia gamsii</name>
    <dbReference type="NCBI Taxonomy" id="64522"/>
    <lineage>
        <taxon>Eukaryota</taxon>
        <taxon>Fungi</taxon>
        <taxon>Fungi incertae sedis</taxon>
        <taxon>Mucoromycota</taxon>
        <taxon>Mortierellomycotina</taxon>
        <taxon>Mortierellomycetes</taxon>
        <taxon>Mortierellales</taxon>
        <taxon>Mortierellaceae</taxon>
        <taxon>Linnemannia</taxon>
    </lineage>
</organism>
<gene>
    <name evidence="6" type="ORF">BGZ97_008890</name>
</gene>
<evidence type="ECO:0000256" key="3">
    <source>
        <dbReference type="SAM" id="MobiDB-lite"/>
    </source>
</evidence>
<name>A0A9P6R8E5_9FUNG</name>
<feature type="compositionally biased region" description="Basic residues" evidence="3">
    <location>
        <begin position="2570"/>
        <end position="2582"/>
    </location>
</feature>
<feature type="region of interest" description="Disordered" evidence="3">
    <location>
        <begin position="1147"/>
        <end position="1192"/>
    </location>
</feature>
<keyword evidence="7" id="KW-1185">Reference proteome</keyword>
<feature type="region of interest" description="Disordered" evidence="3">
    <location>
        <begin position="1054"/>
        <end position="1093"/>
    </location>
</feature>
<dbReference type="Gene3D" id="3.80.10.10">
    <property type="entry name" value="Ribonuclease Inhibitor"/>
    <property type="match status" value="3"/>
</dbReference>
<feature type="compositionally biased region" description="Polar residues" evidence="3">
    <location>
        <begin position="1180"/>
        <end position="1190"/>
    </location>
</feature>
<feature type="region of interest" description="Disordered" evidence="3">
    <location>
        <begin position="1213"/>
        <end position="1234"/>
    </location>
</feature>
<feature type="compositionally biased region" description="Basic residues" evidence="3">
    <location>
        <begin position="2390"/>
        <end position="2399"/>
    </location>
</feature>
<feature type="compositionally biased region" description="Acidic residues" evidence="3">
    <location>
        <begin position="2435"/>
        <end position="2459"/>
    </location>
</feature>
<feature type="region of interest" description="Disordered" evidence="3">
    <location>
        <begin position="2370"/>
        <end position="2518"/>
    </location>
</feature>
<proteinExistence type="predicted"/>
<feature type="region of interest" description="Disordered" evidence="3">
    <location>
        <begin position="2317"/>
        <end position="2356"/>
    </location>
</feature>
<accession>A0A9P6R8E5</accession>
<feature type="region of interest" description="Disordered" evidence="3">
    <location>
        <begin position="2555"/>
        <end position="2582"/>
    </location>
</feature>
<feature type="region of interest" description="Disordered" evidence="3">
    <location>
        <begin position="130"/>
        <end position="150"/>
    </location>
</feature>
<evidence type="ECO:0000256" key="1">
    <source>
        <dbReference type="ARBA" id="ARBA00004123"/>
    </source>
</evidence>
<protein>
    <recommendedName>
        <fullName evidence="8">ARM repeat-containing protein</fullName>
    </recommendedName>
</protein>
<dbReference type="GO" id="GO:0005634">
    <property type="term" value="C:nucleus"/>
    <property type="evidence" value="ECO:0007669"/>
    <property type="project" value="UniProtKB-SubCell"/>
</dbReference>
<dbReference type="SMART" id="SM00368">
    <property type="entry name" value="LRR_RI"/>
    <property type="match status" value="6"/>
</dbReference>
<dbReference type="InterPro" id="IPR052087">
    <property type="entry name" value="RRP12"/>
</dbReference>
<feature type="region of interest" description="Disordered" evidence="3">
    <location>
        <begin position="198"/>
        <end position="237"/>
    </location>
</feature>
<reference evidence="6" key="1">
    <citation type="journal article" date="2020" name="Fungal Divers.">
        <title>Resolving the Mortierellaceae phylogeny through synthesis of multi-gene phylogenetics and phylogenomics.</title>
        <authorList>
            <person name="Vandepol N."/>
            <person name="Liber J."/>
            <person name="Desiro A."/>
            <person name="Na H."/>
            <person name="Kennedy M."/>
            <person name="Barry K."/>
            <person name="Grigoriev I.V."/>
            <person name="Miller A.N."/>
            <person name="O'Donnell K."/>
            <person name="Stajich J.E."/>
            <person name="Bonito G."/>
        </authorList>
    </citation>
    <scope>NUCLEOTIDE SEQUENCE</scope>
    <source>
        <strain evidence="6">NVP60</strain>
    </source>
</reference>
<dbReference type="Proteomes" id="UP000823405">
    <property type="component" value="Unassembled WGS sequence"/>
</dbReference>
<dbReference type="InterPro" id="IPR032675">
    <property type="entry name" value="LRR_dom_sf"/>
</dbReference>
<evidence type="ECO:0000259" key="4">
    <source>
        <dbReference type="Pfam" id="PF08161"/>
    </source>
</evidence>
<feature type="compositionally biased region" description="Acidic residues" evidence="3">
    <location>
        <begin position="2333"/>
        <end position="2344"/>
    </location>
</feature>
<dbReference type="SUPFAM" id="SSF48371">
    <property type="entry name" value="ARM repeat"/>
    <property type="match status" value="1"/>
</dbReference>
<sequence length="2582" mass="285882">MQNAVEDLAITSLPLSPKAAAQGSWEPEQTVKSTIVHHDAARVDVVRAKVLALLRQRFLIHEYTIPRLFVVLPCSASFTLPLGSGLNHLHIAKHPGYEIDPGREDEFFRRYGTMVLMLLIFLRHGYDPSDESPPCSSKSAPPKHSKDDPQFTDAKETLLKRVNRISTLKAADLPDAIARQVEQKVDAMIAYLEQLRKGHQESSNSTEYNNNGDTTSGAEMDTKADGQKSPPASSLEDQQIQGLVSLSDLHQLYSFLGLSILSKRVQSGQLANLYRISNVRGEVSWVCVYHYRWTFLEKNIDDFEHWIVTRRGHFDKQTGSISMTLVSRANTRTFCSWITNKVAPSLVEVHLKLGWKFGKKDLWRLANAFASSTVTVLSLDGCTFAGHSSYKNVHKKYDPILYLLTHGQLRSLELQRFPSMFSRLSSKAVKATSLRRLELGPGMTIDTRDRESFSQLIRSCSSLQELILPAFPATGPHMQAIMNGARATTSLVTLDLSNSEIDEGAAIILAQGLFNSHICHLDLSRNERLRAIGAARIIRAIGPRLASLKMAQTGFGDMAAIALSKSMDGISITSTLQDQLMMQHRLDIAALTAGHRPGLRIRAHDPMMVTTELKPQVIKEKIQPTGCLVYLDIEDNECTVKGFRALAHVKSHLFFVYLNLSGSKSLEDDECAAILDHVASAEMRTLRLSCTGFGDLSALALTRSFSRRESKICQLEELDLHGCPIGIHGFSALSEGLCRAQVSSRLKSLDLGHCGGLEDETAYELLKEILLPNGSERMSILSELSWHRRVDPGSQSLMDMASLLKRGTTFGGRETLSDNRADGTLGAENRSHKRVDAPVPERPLALLVRSDSTPVIPSSRSGVFDSPLGVLANGTPVQLDLHPPRTILPLPHSFFANLRQLDFKSTQIGDSTAWLLAQALIQPWVMISSLTLLEPTSMTSQGICWIVEALCDNSSVQDFAIGKSNLVLQLDLDLFGSSLVNLMEVNKRIRSLTVLGAPFGSVAKGLLLNQSLHSIYIIRSRGQPDDVQLMGQALSFNRSLLIFWMGGTDTSLLGGGGGGTTEQNNQDPSNPLYAATTSQQRHRDQQGQQQQQQNENMYRNFHLLHQQEEQQQHQRLGHYASLGRGQSMSQKISDALKSRFSVPSRDQYIQSDTTYSRQHPSMSPRTITRPAAGVNDDTGLPTSSSSSPWTRNPIMEGIRRNHSLIKVTVDIFPPPASRPIRPGGAGGHSRSATMHGTSARNSMAMDLTPQEQAHWSQQQQVDKIIYANRKNLRERARIGWEELKLLGVDEDVIREVFADLTQLSSKLANQQMHATTLLAVEETLKEQGAEITPTAYFATLMSLLDQQKDDPEVEEMRAAILNLLAIVFPNVPVSVLRSQYTATLSVFTTILALQPAPTAPSMRSLVTCLEYLLIAQDSATWNHTTTLKALQTLLILSLDSRPKPRKRAQEAVRNIVTHPPLMMIVHPGMKVVVQTTLQILKESGNGVVGAAGSKDKENATQMILHTLQLVKMVGKAWPVEQFLPLCDILLHLPKLNNPYLTSSAFQVFESLLSPKESADAPKVVRQEEAQTPAETMDQIVSRLAKVTQVMSAVLELKPNANDATLMPLWLDVVRAGFVESARLQDILKAAGQGAQIPQEAIVPIVQLFKVVFPNLDSSNPVSVHNSTVDCLKQLITHCITDEMIDLAVQELKRNRGQQPDNKKKRNVIDTISATIKGGFDIRYQSSWLGVLEILKTLFERLNHAANPLLVSFLPIIDELRFTPAFTQKAHLDVVLSTAISTVGPRIFLDTLPLNIDNPEERKRGRAWLLPLLKSSITNTEFEYFATTLIPLADRLNQKAQECRENGMMKKVYETLIGQVWSLVSGFCDLPVDMELAFTKEVAERFSNVLYSVPDLRPVLCQALTSLVTRNQAIVASTDSDEVLERKFLITKEEAARNIEILQQYSRPYLMVFFNIFQATLPQFRGYLLEVMRMYLSISTPKDLQETFSAVLVQLNTALTTVQPPVQQGDAPPASHNLMDLADIMVPYVDGQSMANLYSIIVSLFANDADAALQKKAYKIVNSMAETETGRVVLKANLEELMRNILDTTAAATATAKRARLALIGQVISLLEPTDLYFVPSILSEVVVATKEVNEKTRDVAYALLVSMGHKMKAGGVISTERVGDMEGEAVETPATISEYFTMVTAGLAGTTPHMVSAAITSLSRLLFEFHKDLEPSMVSEMIGTMHLFVNSSNREIVKSALGFIKVTTVSLDVDVVRGHLQEIVGGMIRWSHEHKGHFKVKVRHILERLVRRFGYDDVVAFVPEADKKLLINIKKRRERAKRNKKNGSSGMDMDGDDDDEDEEDTSKKSNKPLYMQTNFGSAYEDALYGSESDLSDDDEDDEGANEGKATQKKSNKKKQGGFPRPDRCLATQTPRKLKDLSSAFKTSSDGKLVIDDSDDENEGGDDDEEVDEETMELDQAENNYLESLKSVDGFTRGQGGRIKFNKTNKRGVVGKDDDTEMEQAGGAGPIRSKGLKDQRPVKLMGQDFKAKKAGGDVKKKGRVDPYAYVPLTSLRKGAKEGLSLTNKSKSEKRKAGKPGRRS</sequence>
<evidence type="ECO:0008006" key="8">
    <source>
        <dbReference type="Google" id="ProtNLM"/>
    </source>
</evidence>
<evidence type="ECO:0000256" key="2">
    <source>
        <dbReference type="ARBA" id="ARBA00023242"/>
    </source>
</evidence>